<sequence>MRKRRTLQGLAALGLAALASPRVLAQQDDAVAIGYAGPISGSSGKVGKSQQHAVELALQEINARGLKIGGRKIAFKLVTGDDRGDARTATLIADYLVRSRVAAVIGHWNTAASMAAAPIYAAAGIPQISPGSSARQFTAEGRPGVFRIIGHDDDGGAHAGSYAARTLESKRIAVIDDDSSFGRNLAATFIRSLHDNGMDAVAQESVNAKTSDFNQQLGRIRTKNPDLVFFAGLGAQAAILARNMRRMHIDATLMAADGTAGPLFIELAGSDGVGTLALAPGPAEEKMPGWKAFEKKYKAQFDEDIERFAPFAYDAAHVLAAAAQEANSTDGARLTAALHAIRYNGLTGSIAFDREGNLRNAGYTMYVLLQGKWMPVRGFGGAR</sequence>
<gene>
    <name evidence="5" type="ORF">CEJ42_22010</name>
</gene>
<accession>A0A246WLP6</accession>
<feature type="signal peptide" evidence="3">
    <location>
        <begin position="1"/>
        <end position="25"/>
    </location>
</feature>
<keyword evidence="2 3" id="KW-0732">Signal</keyword>
<dbReference type="CDD" id="cd06342">
    <property type="entry name" value="PBP1_ABC_LIVBP-like"/>
    <property type="match status" value="1"/>
</dbReference>
<dbReference type="PANTHER" id="PTHR47151">
    <property type="entry name" value="LEU/ILE/VAL-BINDING ABC TRANSPORTER SUBUNIT"/>
    <property type="match status" value="1"/>
</dbReference>
<dbReference type="AlphaFoldDB" id="A0A246WLP6"/>
<evidence type="ECO:0000259" key="4">
    <source>
        <dbReference type="Pfam" id="PF13458"/>
    </source>
</evidence>
<comment type="caution">
    <text evidence="5">The sequence shown here is derived from an EMBL/GenBank/DDBJ whole genome shotgun (WGS) entry which is preliminary data.</text>
</comment>
<dbReference type="PANTHER" id="PTHR47151:SF2">
    <property type="entry name" value="AMINO ACID BINDING PROTEIN"/>
    <property type="match status" value="1"/>
</dbReference>
<comment type="similarity">
    <text evidence="1">Belongs to the leucine-binding protein family.</text>
</comment>
<dbReference type="Gene3D" id="3.40.50.2300">
    <property type="match status" value="2"/>
</dbReference>
<evidence type="ECO:0000256" key="1">
    <source>
        <dbReference type="ARBA" id="ARBA00010062"/>
    </source>
</evidence>
<evidence type="ECO:0000256" key="2">
    <source>
        <dbReference type="ARBA" id="ARBA00022729"/>
    </source>
</evidence>
<dbReference type="InterPro" id="IPR028081">
    <property type="entry name" value="Leu-bd"/>
</dbReference>
<organism evidence="5 6">
    <name type="scientific">Herbaspirillum robiniae</name>
    <dbReference type="NCBI Taxonomy" id="2014887"/>
    <lineage>
        <taxon>Bacteria</taxon>
        <taxon>Pseudomonadati</taxon>
        <taxon>Pseudomonadota</taxon>
        <taxon>Betaproteobacteria</taxon>
        <taxon>Burkholderiales</taxon>
        <taxon>Oxalobacteraceae</taxon>
        <taxon>Herbaspirillum</taxon>
    </lineage>
</organism>
<protein>
    <submittedName>
        <fullName evidence="5">Branched chain amino acid ABC transporter substrate-binding protein</fullName>
    </submittedName>
</protein>
<proteinExistence type="inferred from homology"/>
<dbReference type="Proteomes" id="UP000197596">
    <property type="component" value="Unassembled WGS sequence"/>
</dbReference>
<reference evidence="5 6" key="1">
    <citation type="submission" date="2017-06" db="EMBL/GenBank/DDBJ databases">
        <title>Herbaspirillum phytohormonus sp. nov., isolated from the root nodule of Robinia pseudoacacia in lead-zinc mine.</title>
        <authorList>
            <person name="Fan M."/>
            <person name="Lin Y."/>
        </authorList>
    </citation>
    <scope>NUCLEOTIDE SEQUENCE [LARGE SCALE GENOMIC DNA]</scope>
    <source>
        <strain evidence="5 6">HZ10</strain>
    </source>
</reference>
<dbReference type="SUPFAM" id="SSF53822">
    <property type="entry name" value="Periplasmic binding protein-like I"/>
    <property type="match status" value="1"/>
</dbReference>
<evidence type="ECO:0000313" key="6">
    <source>
        <dbReference type="Proteomes" id="UP000197596"/>
    </source>
</evidence>
<dbReference type="EMBL" id="NJGU01000015">
    <property type="protein sequence ID" value="OWY26887.1"/>
    <property type="molecule type" value="Genomic_DNA"/>
</dbReference>
<name>A0A246WLP6_9BURK</name>
<feature type="domain" description="Leucine-binding protein" evidence="4">
    <location>
        <begin position="31"/>
        <end position="365"/>
    </location>
</feature>
<feature type="chain" id="PRO_5012760980" evidence="3">
    <location>
        <begin position="26"/>
        <end position="383"/>
    </location>
</feature>
<dbReference type="InterPro" id="IPR028082">
    <property type="entry name" value="Peripla_BP_I"/>
</dbReference>
<dbReference type="Pfam" id="PF13458">
    <property type="entry name" value="Peripla_BP_6"/>
    <property type="match status" value="1"/>
</dbReference>
<evidence type="ECO:0000313" key="5">
    <source>
        <dbReference type="EMBL" id="OWY26887.1"/>
    </source>
</evidence>
<evidence type="ECO:0000256" key="3">
    <source>
        <dbReference type="SAM" id="SignalP"/>
    </source>
</evidence>